<dbReference type="InterPro" id="IPR016181">
    <property type="entry name" value="Acyl_CoA_acyltransferase"/>
</dbReference>
<dbReference type="GO" id="GO:0016747">
    <property type="term" value="F:acyltransferase activity, transferring groups other than amino-acyl groups"/>
    <property type="evidence" value="ECO:0007669"/>
    <property type="project" value="InterPro"/>
</dbReference>
<dbReference type="SUPFAM" id="SSF55729">
    <property type="entry name" value="Acyl-CoA N-acyltransferases (Nat)"/>
    <property type="match status" value="1"/>
</dbReference>
<dbReference type="PANTHER" id="PTHR43415:SF3">
    <property type="entry name" value="GNAT-FAMILY ACETYLTRANSFERASE"/>
    <property type="match status" value="1"/>
</dbReference>
<dbReference type="Gene3D" id="3.40.630.30">
    <property type="match status" value="1"/>
</dbReference>
<dbReference type="EMBL" id="FNBN01000001">
    <property type="protein sequence ID" value="SDF07302.1"/>
    <property type="molecule type" value="Genomic_DNA"/>
</dbReference>
<dbReference type="InterPro" id="IPR000182">
    <property type="entry name" value="GNAT_dom"/>
</dbReference>
<keyword evidence="2" id="KW-0808">Transferase</keyword>
<feature type="domain" description="N-acetyltransferase" evidence="1">
    <location>
        <begin position="26"/>
        <end position="179"/>
    </location>
</feature>
<accession>A0A1G7I3J0</accession>
<dbReference type="RefSeq" id="WP_089828835.1">
    <property type="nucleotide sequence ID" value="NZ_FNBN01000001.1"/>
</dbReference>
<evidence type="ECO:0000313" key="3">
    <source>
        <dbReference type="Proteomes" id="UP000199045"/>
    </source>
</evidence>
<reference evidence="2 3" key="1">
    <citation type="submission" date="2016-10" db="EMBL/GenBank/DDBJ databases">
        <authorList>
            <person name="de Groot N.N."/>
        </authorList>
    </citation>
    <scope>NUCLEOTIDE SEQUENCE [LARGE SCALE GENOMIC DNA]</scope>
    <source>
        <strain evidence="2 3">DSM 527</strain>
    </source>
</reference>
<evidence type="ECO:0000259" key="1">
    <source>
        <dbReference type="PROSITE" id="PS51186"/>
    </source>
</evidence>
<gene>
    <name evidence="2" type="ORF">SAMN04488121_101708</name>
</gene>
<evidence type="ECO:0000313" key="2">
    <source>
        <dbReference type="EMBL" id="SDF07302.1"/>
    </source>
</evidence>
<dbReference type="Pfam" id="PF00583">
    <property type="entry name" value="Acetyltransf_1"/>
    <property type="match status" value="1"/>
</dbReference>
<dbReference type="Proteomes" id="UP000199045">
    <property type="component" value="Unassembled WGS sequence"/>
</dbReference>
<name>A0A1G7I3J0_CHIFI</name>
<dbReference type="OrthoDB" id="948250at2"/>
<dbReference type="PROSITE" id="PS51186">
    <property type="entry name" value="GNAT"/>
    <property type="match status" value="1"/>
</dbReference>
<organism evidence="2 3">
    <name type="scientific">Chitinophaga filiformis</name>
    <name type="common">Myxococcus filiformis</name>
    <name type="synonym">Flexibacter filiformis</name>
    <dbReference type="NCBI Taxonomy" id="104663"/>
    <lineage>
        <taxon>Bacteria</taxon>
        <taxon>Pseudomonadati</taxon>
        <taxon>Bacteroidota</taxon>
        <taxon>Chitinophagia</taxon>
        <taxon>Chitinophagales</taxon>
        <taxon>Chitinophagaceae</taxon>
        <taxon>Chitinophaga</taxon>
    </lineage>
</organism>
<dbReference type="PANTHER" id="PTHR43415">
    <property type="entry name" value="SPERMIDINE N(1)-ACETYLTRANSFERASE"/>
    <property type="match status" value="1"/>
</dbReference>
<dbReference type="CDD" id="cd04301">
    <property type="entry name" value="NAT_SF"/>
    <property type="match status" value="1"/>
</dbReference>
<dbReference type="STRING" id="104663.SAMN04488121_101708"/>
<proteinExistence type="predicted"/>
<protein>
    <submittedName>
        <fullName evidence="2">Protein N-acetyltransferase, RimJ/RimL family</fullName>
    </submittedName>
</protein>
<dbReference type="AlphaFoldDB" id="A0A1G7I3J0"/>
<sequence>MQHFLPNGQVLLVRPALLEDAPALLALFRQLTMETDFLLMTRQEAAELTVADERAFISSLSNESKHLHLLAVVENRLTGSITIKQSELDKEAHLGQLGIAILHEYWNMGIGRRLMTAALRWAEQHNELETIHLNVFANNERAIQLYRNFGFLEYGRLLQGFRQTDGTYGDSILMSKRIKNG</sequence>